<evidence type="ECO:0000256" key="1">
    <source>
        <dbReference type="SAM" id="SignalP"/>
    </source>
</evidence>
<accession>A0A059EWB7</accession>
<sequence length="70" mass="8324">MHILKKIFTTSLFMHLSMFMIHHILSSKKKASKELSEDEGDRENELKKCVYDLKRDFIMMVSSTKWFIGI</sequence>
<dbReference type="Proteomes" id="UP000030655">
    <property type="component" value="Unassembled WGS sequence"/>
</dbReference>
<name>A0A059EWB7_9MICR</name>
<feature type="chain" id="PRO_5001571625" evidence="1">
    <location>
        <begin position="27"/>
        <end position="70"/>
    </location>
</feature>
<dbReference type="VEuPathDB" id="MicrosporidiaDB:H312_03411"/>
<protein>
    <submittedName>
        <fullName evidence="2">Uncharacterized protein</fullName>
    </submittedName>
</protein>
<keyword evidence="1" id="KW-0732">Signal</keyword>
<proteinExistence type="predicted"/>
<organism evidence="2 3">
    <name type="scientific">Anncaliia algerae PRA339</name>
    <dbReference type="NCBI Taxonomy" id="1288291"/>
    <lineage>
        <taxon>Eukaryota</taxon>
        <taxon>Fungi</taxon>
        <taxon>Fungi incertae sedis</taxon>
        <taxon>Microsporidia</taxon>
        <taxon>Tubulinosematoidea</taxon>
        <taxon>Tubulinosematidae</taxon>
        <taxon>Anncaliia</taxon>
    </lineage>
</organism>
<keyword evidence="3" id="KW-1185">Reference proteome</keyword>
<dbReference type="EMBL" id="KK365327">
    <property type="protein sequence ID" value="KCZ79205.1"/>
    <property type="molecule type" value="Genomic_DNA"/>
</dbReference>
<evidence type="ECO:0000313" key="3">
    <source>
        <dbReference type="Proteomes" id="UP000030655"/>
    </source>
</evidence>
<evidence type="ECO:0000313" key="2">
    <source>
        <dbReference type="EMBL" id="KCZ79205.1"/>
    </source>
</evidence>
<gene>
    <name evidence="2" type="ORF">H312_03411</name>
</gene>
<reference evidence="3" key="1">
    <citation type="submission" date="2013-02" db="EMBL/GenBank/DDBJ databases">
        <authorList>
            <consortium name="The Broad Institute Genome Sequencing Platform"/>
            <person name="Cuomo C."/>
            <person name="Becnel J."/>
            <person name="Sanscrainte N."/>
            <person name="Walker B."/>
            <person name="Young S.K."/>
            <person name="Zeng Q."/>
            <person name="Gargeya S."/>
            <person name="Fitzgerald M."/>
            <person name="Haas B."/>
            <person name="Abouelleil A."/>
            <person name="Alvarado L."/>
            <person name="Arachchi H.M."/>
            <person name="Berlin A.M."/>
            <person name="Chapman S.B."/>
            <person name="Dewar J."/>
            <person name="Goldberg J."/>
            <person name="Griggs A."/>
            <person name="Gujja S."/>
            <person name="Hansen M."/>
            <person name="Howarth C."/>
            <person name="Imamovic A."/>
            <person name="Larimer J."/>
            <person name="McCowan C."/>
            <person name="Murphy C."/>
            <person name="Neiman D."/>
            <person name="Pearson M."/>
            <person name="Priest M."/>
            <person name="Roberts A."/>
            <person name="Saif S."/>
            <person name="Shea T."/>
            <person name="Sisk P."/>
            <person name="Sykes S."/>
            <person name="Wortman J."/>
            <person name="Nusbaum C."/>
            <person name="Birren B."/>
        </authorList>
    </citation>
    <scope>NUCLEOTIDE SEQUENCE [LARGE SCALE GENOMIC DNA]</scope>
    <source>
        <strain evidence="3">PRA339</strain>
    </source>
</reference>
<dbReference type="HOGENOM" id="CLU_2757290_0_0_1"/>
<feature type="signal peptide" evidence="1">
    <location>
        <begin position="1"/>
        <end position="26"/>
    </location>
</feature>
<reference evidence="2 3" key="2">
    <citation type="submission" date="2014-03" db="EMBL/GenBank/DDBJ databases">
        <title>The Genome Sequence of Anncaliia algerae insect isolate PRA339.</title>
        <authorList>
            <consortium name="The Broad Institute Genome Sequencing Platform"/>
            <consortium name="The Broad Institute Genome Sequencing Center for Infectious Disease"/>
            <person name="Cuomo C."/>
            <person name="Becnel J."/>
            <person name="Sanscrainte N."/>
            <person name="Walker B."/>
            <person name="Young S.K."/>
            <person name="Zeng Q."/>
            <person name="Gargeya S."/>
            <person name="Fitzgerald M."/>
            <person name="Haas B."/>
            <person name="Abouelleil A."/>
            <person name="Alvarado L."/>
            <person name="Arachchi H.M."/>
            <person name="Berlin A.M."/>
            <person name="Chapman S.B."/>
            <person name="Dewar J."/>
            <person name="Goldberg J."/>
            <person name="Griggs A."/>
            <person name="Gujja S."/>
            <person name="Hansen M."/>
            <person name="Howarth C."/>
            <person name="Imamovic A."/>
            <person name="Larimer J."/>
            <person name="McCowan C."/>
            <person name="Murphy C."/>
            <person name="Neiman D."/>
            <person name="Pearson M."/>
            <person name="Priest M."/>
            <person name="Roberts A."/>
            <person name="Saif S."/>
            <person name="Shea T."/>
            <person name="Sisk P."/>
            <person name="Sykes S."/>
            <person name="Wortman J."/>
            <person name="Nusbaum C."/>
            <person name="Birren B."/>
        </authorList>
    </citation>
    <scope>NUCLEOTIDE SEQUENCE [LARGE SCALE GENOMIC DNA]</scope>
    <source>
        <strain evidence="2 3">PRA339</strain>
    </source>
</reference>
<dbReference type="AlphaFoldDB" id="A0A059EWB7"/>